<dbReference type="EMBL" id="SDKM01000027">
    <property type="protein sequence ID" value="RYP84055.1"/>
    <property type="molecule type" value="Genomic_DNA"/>
</dbReference>
<proteinExistence type="inferred from homology"/>
<evidence type="ECO:0000259" key="2">
    <source>
        <dbReference type="Pfam" id="PF00582"/>
    </source>
</evidence>
<dbReference type="PRINTS" id="PR01438">
    <property type="entry name" value="UNVRSLSTRESS"/>
</dbReference>
<name>A0A4Q4Z9B5_9ACTN</name>
<dbReference type="SUPFAM" id="SSF52402">
    <property type="entry name" value="Adenine nucleotide alpha hydrolases-like"/>
    <property type="match status" value="2"/>
</dbReference>
<comment type="caution">
    <text evidence="3">The sequence shown here is derived from an EMBL/GenBank/DDBJ whole genome shotgun (WGS) entry which is preliminary data.</text>
</comment>
<protein>
    <submittedName>
        <fullName evidence="3">Universal stress protein</fullName>
    </submittedName>
</protein>
<dbReference type="AlphaFoldDB" id="A0A4Q4Z9B5"/>
<dbReference type="Pfam" id="PF00582">
    <property type="entry name" value="Usp"/>
    <property type="match status" value="2"/>
</dbReference>
<evidence type="ECO:0000256" key="1">
    <source>
        <dbReference type="ARBA" id="ARBA00008791"/>
    </source>
</evidence>
<dbReference type="Proteomes" id="UP000295198">
    <property type="component" value="Unassembled WGS sequence"/>
</dbReference>
<evidence type="ECO:0000313" key="3">
    <source>
        <dbReference type="EMBL" id="RYP84055.1"/>
    </source>
</evidence>
<dbReference type="Gene3D" id="3.40.50.620">
    <property type="entry name" value="HUPs"/>
    <property type="match status" value="2"/>
</dbReference>
<feature type="domain" description="UspA" evidence="2">
    <location>
        <begin position="15"/>
        <end position="147"/>
    </location>
</feature>
<feature type="domain" description="UspA" evidence="2">
    <location>
        <begin position="158"/>
        <end position="292"/>
    </location>
</feature>
<reference evidence="3 4" key="1">
    <citation type="submission" date="2019-01" db="EMBL/GenBank/DDBJ databases">
        <title>Nocardioides guangzhouensis sp. nov., an actinobacterium isolated from soil.</title>
        <authorList>
            <person name="Fu Y."/>
            <person name="Cai Y."/>
            <person name="Lin Z."/>
            <person name="Chen P."/>
        </authorList>
    </citation>
    <scope>NUCLEOTIDE SEQUENCE [LARGE SCALE GENOMIC DNA]</scope>
    <source>
        <strain evidence="3 4">130</strain>
    </source>
</reference>
<dbReference type="RefSeq" id="WP_134719393.1">
    <property type="nucleotide sequence ID" value="NZ_SDKM01000027.1"/>
</dbReference>
<dbReference type="PANTHER" id="PTHR46268">
    <property type="entry name" value="STRESS RESPONSE PROTEIN NHAX"/>
    <property type="match status" value="1"/>
</dbReference>
<dbReference type="InterPro" id="IPR006016">
    <property type="entry name" value="UspA"/>
</dbReference>
<evidence type="ECO:0000313" key="4">
    <source>
        <dbReference type="Proteomes" id="UP000295198"/>
    </source>
</evidence>
<sequence>MSTSAGAQAGGNAGVVVATDGSAAGSAAVRYAVAQARRTGTGVHVVHVLPSYVPVVPMLPLIPDDLHAVGRSILVEAVQVASEADPHAVVRTELRSGPTAREIVEAAGAARLIVVGHESTPGWERVFTGAITLEVAAHAPCPVISVPEDWTREEGRRERIVVGYQDVAHEADLLPHAFVVAAARDADLTILHAWKLPGCYDDMIVRRTHEDEWHAAARERIESQIAGLRADNPEVEVDVSVVHDQPAHALREASKDVDLLLVGRHADSGVRHLGSTARALLREATCPVEVVPTRLLGTPDEELRLERAGAPLK</sequence>
<keyword evidence="4" id="KW-1185">Reference proteome</keyword>
<dbReference type="OrthoDB" id="5143389at2"/>
<comment type="similarity">
    <text evidence="1">Belongs to the universal stress protein A family.</text>
</comment>
<dbReference type="CDD" id="cd00293">
    <property type="entry name" value="USP-like"/>
    <property type="match status" value="1"/>
</dbReference>
<dbReference type="InterPro" id="IPR006015">
    <property type="entry name" value="Universal_stress_UspA"/>
</dbReference>
<gene>
    <name evidence="3" type="ORF">EKO23_17415</name>
</gene>
<organism evidence="3 4">
    <name type="scientific">Nocardioides guangzhouensis</name>
    <dbReference type="NCBI Taxonomy" id="2497878"/>
    <lineage>
        <taxon>Bacteria</taxon>
        <taxon>Bacillati</taxon>
        <taxon>Actinomycetota</taxon>
        <taxon>Actinomycetes</taxon>
        <taxon>Propionibacteriales</taxon>
        <taxon>Nocardioidaceae</taxon>
        <taxon>Nocardioides</taxon>
    </lineage>
</organism>
<accession>A0A4Q4Z9B5</accession>
<dbReference type="PANTHER" id="PTHR46268:SF6">
    <property type="entry name" value="UNIVERSAL STRESS PROTEIN UP12"/>
    <property type="match status" value="1"/>
</dbReference>
<dbReference type="InterPro" id="IPR014729">
    <property type="entry name" value="Rossmann-like_a/b/a_fold"/>
</dbReference>